<evidence type="ECO:0000256" key="6">
    <source>
        <dbReference type="ARBA" id="ARBA00023136"/>
    </source>
</evidence>
<keyword evidence="16" id="KW-1185">Reference proteome</keyword>
<reference evidence="15" key="1">
    <citation type="submission" date="2023-07" db="EMBL/GenBank/DDBJ databases">
        <title>Chromosome-level genome assembly of Artemia franciscana.</title>
        <authorList>
            <person name="Jo E."/>
        </authorList>
    </citation>
    <scope>NUCLEOTIDE SEQUENCE</scope>
    <source>
        <tissue evidence="15">Whole body</tissue>
    </source>
</reference>
<evidence type="ECO:0000313" key="16">
    <source>
        <dbReference type="Proteomes" id="UP001187531"/>
    </source>
</evidence>
<evidence type="ECO:0000256" key="12">
    <source>
        <dbReference type="SAM" id="Phobius"/>
    </source>
</evidence>
<evidence type="ECO:0000256" key="2">
    <source>
        <dbReference type="ARBA" id="ARBA00022692"/>
    </source>
</evidence>
<evidence type="ECO:0000256" key="9">
    <source>
        <dbReference type="ARBA" id="ARBA00061226"/>
    </source>
</evidence>
<proteinExistence type="inferred from homology"/>
<evidence type="ECO:0000256" key="7">
    <source>
        <dbReference type="ARBA" id="ARBA00023180"/>
    </source>
</evidence>
<dbReference type="PROSITE" id="PS51469">
    <property type="entry name" value="SUN"/>
    <property type="match status" value="1"/>
</dbReference>
<dbReference type="Gene3D" id="2.60.120.260">
    <property type="entry name" value="Galactose-binding domain-like"/>
    <property type="match status" value="1"/>
</dbReference>
<gene>
    <name evidence="15" type="ORF">QYM36_018185</name>
</gene>
<dbReference type="PANTHER" id="PTHR12953:SF0">
    <property type="entry name" value="SUN DOMAIN-CONTAINING OSSIFICATION FACTOR"/>
    <property type="match status" value="1"/>
</dbReference>
<keyword evidence="7" id="KW-0325">Glycoprotein</keyword>
<comment type="similarity">
    <text evidence="9">Belongs to the SLP1 family.</text>
</comment>
<keyword evidence="2 12" id="KW-0812">Transmembrane</keyword>
<keyword evidence="4" id="KW-0256">Endoplasmic reticulum</keyword>
<feature type="domain" description="SUN" evidence="14">
    <location>
        <begin position="195"/>
        <end position="357"/>
    </location>
</feature>
<feature type="chain" id="PRO_5041707899" description="SUN domain-containing protein" evidence="13">
    <location>
        <begin position="24"/>
        <end position="814"/>
    </location>
</feature>
<dbReference type="PANTHER" id="PTHR12953">
    <property type="entry name" value="MEMBRANE PROTEIN CH1 RELATED"/>
    <property type="match status" value="1"/>
</dbReference>
<feature type="signal peptide" evidence="13">
    <location>
        <begin position="1"/>
        <end position="23"/>
    </location>
</feature>
<evidence type="ECO:0000256" key="4">
    <source>
        <dbReference type="ARBA" id="ARBA00022824"/>
    </source>
</evidence>
<feature type="transmembrane region" description="Helical" evidence="12">
    <location>
        <begin position="697"/>
        <end position="717"/>
    </location>
</feature>
<evidence type="ECO:0000256" key="3">
    <source>
        <dbReference type="ARBA" id="ARBA00022729"/>
    </source>
</evidence>
<dbReference type="InterPro" id="IPR045120">
    <property type="entry name" value="Suco/Slp1-like"/>
</dbReference>
<keyword evidence="3 13" id="KW-0732">Signal</keyword>
<evidence type="ECO:0000259" key="14">
    <source>
        <dbReference type="PROSITE" id="PS51469"/>
    </source>
</evidence>
<comment type="subunit">
    <text evidence="10">Interacts with EMP65.</text>
</comment>
<protein>
    <recommendedName>
        <fullName evidence="14">SUN domain-containing protein</fullName>
    </recommendedName>
</protein>
<evidence type="ECO:0000256" key="1">
    <source>
        <dbReference type="ARBA" id="ARBA00004389"/>
    </source>
</evidence>
<feature type="compositionally biased region" description="Low complexity" evidence="11">
    <location>
        <begin position="794"/>
        <end position="804"/>
    </location>
</feature>
<dbReference type="AlphaFoldDB" id="A0AA88L0N6"/>
<dbReference type="Pfam" id="PF07738">
    <property type="entry name" value="Sad1_UNC"/>
    <property type="match status" value="1"/>
</dbReference>
<feature type="region of interest" description="Disordered" evidence="11">
    <location>
        <begin position="794"/>
        <end position="814"/>
    </location>
</feature>
<evidence type="ECO:0000313" key="15">
    <source>
        <dbReference type="EMBL" id="KAK2703335.1"/>
    </source>
</evidence>
<evidence type="ECO:0000256" key="5">
    <source>
        <dbReference type="ARBA" id="ARBA00022989"/>
    </source>
</evidence>
<dbReference type="Proteomes" id="UP001187531">
    <property type="component" value="Unassembled WGS sequence"/>
</dbReference>
<feature type="compositionally biased region" description="Polar residues" evidence="11">
    <location>
        <begin position="165"/>
        <end position="175"/>
    </location>
</feature>
<comment type="caution">
    <text evidence="15">The sequence shown here is derived from an EMBL/GenBank/DDBJ whole genome shotgun (WGS) entry which is preliminary data.</text>
</comment>
<feature type="region of interest" description="Disordered" evidence="11">
    <location>
        <begin position="157"/>
        <end position="186"/>
    </location>
</feature>
<evidence type="ECO:0000256" key="13">
    <source>
        <dbReference type="SAM" id="SignalP"/>
    </source>
</evidence>
<dbReference type="EMBL" id="JAVRJZ010000105">
    <property type="protein sequence ID" value="KAK2703335.1"/>
    <property type="molecule type" value="Genomic_DNA"/>
</dbReference>
<keyword evidence="6 12" id="KW-0472">Membrane</keyword>
<dbReference type="GO" id="GO:0034975">
    <property type="term" value="P:protein folding in endoplasmic reticulum"/>
    <property type="evidence" value="ECO:0007669"/>
    <property type="project" value="TreeGrafter"/>
</dbReference>
<organism evidence="15 16">
    <name type="scientific">Artemia franciscana</name>
    <name type="common">Brine shrimp</name>
    <name type="synonym">Artemia sanfranciscana</name>
    <dbReference type="NCBI Taxonomy" id="6661"/>
    <lineage>
        <taxon>Eukaryota</taxon>
        <taxon>Metazoa</taxon>
        <taxon>Ecdysozoa</taxon>
        <taxon>Arthropoda</taxon>
        <taxon>Crustacea</taxon>
        <taxon>Branchiopoda</taxon>
        <taxon>Anostraca</taxon>
        <taxon>Artemiidae</taxon>
        <taxon>Artemia</taxon>
    </lineage>
</organism>
<sequence>MTKMKVLRFLVFVSLTLLQVTGANNLDSVDLTPNSEEPDTRETIHLPEKTCSDVEDLSENTIEETGTEKEHNSQDEVKVNSKDSLSKVEVKELNIESVVNLAAGDILLKNEEKNLEDNSSYSMKKNELVLDSQPNEITVNSPTASLIFNPEGNATQEKVTEELSDQNMPNESQAEGSAKDEEMPSFSEWSEKMLQAEKAKNGTAKAPSAQRNGIKMRLSNYASLSCGAKTIAANPEAENLKAILDSSYDDYMLSPCSSKSWFVVELCQTIQPQKIEIANFELFSSGFKDFRLFISDRYPTKEWVVLGSFSALDQRQEQSFDVDSEHFGKFLKVEILSHFGNEHYCPITLFRVFGTSEFEVLEKDHNEEEDFSTAEEMLEDLTDNRTPSISVKDTVINIVKIAVEKVAGTKAANESTAEAPLSGETVNLGIELATPTYNCDLQSDFFEFYLKLFKNTQICKSYGFDSSGGVCCESKSVTYTLYIATMLGPKTMKCFCDYYLQRMTKSPVFICPSNIYSLRKEFVNISIDPIQSDILHLIDIPDTKPFKSHEEIFEQGSEKNPKTIEKLLSEINDVTIDAVNSSEKPPSEFQSMSQPKVNAESNITGGIGSQQKETVFVRLSNKLRTLEKNMTLSVEYLEKLSKVYKRKVEDLQKALNQTTGLVTVMGEQLNLLEEKYKRDFVVVKKNQEMLQKSLNTLWLVIEVSILVLIFVISIFFCRVCKDLGLKPETEGKQQSLIVSSRQSEDAIGHQKYSSLANSPSNGRRVFYVPLFESSVEKTAESKTICIDDLGSCEKSLSGRVSSRSSQKKRRNSKS</sequence>
<comment type="subcellular location">
    <subcellularLocation>
        <location evidence="8">Endomembrane system</location>
        <topology evidence="8">Single-pass type I membrane protein</topology>
    </subcellularLocation>
    <subcellularLocation>
        <location evidence="1">Endoplasmic reticulum membrane</location>
        <topology evidence="1">Single-pass membrane protein</topology>
    </subcellularLocation>
</comment>
<dbReference type="InterPro" id="IPR012919">
    <property type="entry name" value="SUN_dom"/>
</dbReference>
<accession>A0AA88L0N6</accession>
<dbReference type="GO" id="GO:0005789">
    <property type="term" value="C:endoplasmic reticulum membrane"/>
    <property type="evidence" value="ECO:0007669"/>
    <property type="project" value="UniProtKB-SubCell"/>
</dbReference>
<name>A0AA88L0N6_ARTSF</name>
<evidence type="ECO:0000256" key="10">
    <source>
        <dbReference type="ARBA" id="ARBA00064635"/>
    </source>
</evidence>
<evidence type="ECO:0000256" key="8">
    <source>
        <dbReference type="ARBA" id="ARBA00046288"/>
    </source>
</evidence>
<dbReference type="FunFam" id="2.60.120.260:FF:000099">
    <property type="entry name" value="Uncharacterized protein, isoform C"/>
    <property type="match status" value="1"/>
</dbReference>
<evidence type="ECO:0000256" key="11">
    <source>
        <dbReference type="SAM" id="MobiDB-lite"/>
    </source>
</evidence>
<feature type="compositionally biased region" description="Basic residues" evidence="11">
    <location>
        <begin position="805"/>
        <end position="814"/>
    </location>
</feature>
<keyword evidence="5 12" id="KW-1133">Transmembrane helix</keyword>